<dbReference type="OrthoDB" id="9769796at2"/>
<reference evidence="4 5" key="1">
    <citation type="submission" date="2016-10" db="EMBL/GenBank/DDBJ databases">
        <authorList>
            <person name="de Groot N.N."/>
        </authorList>
    </citation>
    <scope>NUCLEOTIDE SEQUENCE [LARGE SCALE GENOMIC DNA]</scope>
    <source>
        <strain evidence="4 5">DSM 23126</strain>
    </source>
</reference>
<feature type="binding site" evidence="3">
    <location>
        <position position="162"/>
    </location>
    <ligand>
        <name>ATP</name>
        <dbReference type="ChEBI" id="CHEBI:30616"/>
    </ligand>
</feature>
<dbReference type="PANTHER" id="PTHR37825:SF1">
    <property type="entry name" value="TRNA(MET) CYTIDINE ACETATE LIGASE"/>
    <property type="match status" value="1"/>
</dbReference>
<dbReference type="HAMAP" id="MF_01539">
    <property type="entry name" value="TmcAL"/>
    <property type="match status" value="1"/>
</dbReference>
<keyword evidence="2 3" id="KW-0819">tRNA processing</keyword>
<keyword evidence="3" id="KW-0963">Cytoplasm</keyword>
<proteinExistence type="inferred from homology"/>
<dbReference type="GO" id="GO:0000049">
    <property type="term" value="F:tRNA binding"/>
    <property type="evidence" value="ECO:0007669"/>
    <property type="project" value="UniProtKB-KW"/>
</dbReference>
<keyword evidence="3" id="KW-0067">ATP-binding</keyword>
<dbReference type="GO" id="GO:0005524">
    <property type="term" value="F:ATP binding"/>
    <property type="evidence" value="ECO:0007669"/>
    <property type="project" value="UniProtKB-KW"/>
</dbReference>
<comment type="caution">
    <text evidence="3">Lacks conserved residue(s) required for the propagation of feature annotation.</text>
</comment>
<dbReference type="Pfam" id="PF05636">
    <property type="entry name" value="HIGH_NTase1"/>
    <property type="match status" value="1"/>
</dbReference>
<feature type="binding site" evidence="3">
    <location>
        <begin position="7"/>
        <end position="20"/>
    </location>
    <ligand>
        <name>ATP</name>
        <dbReference type="ChEBI" id="CHEBI:30616"/>
    </ligand>
</feature>
<keyword evidence="3" id="KW-0547">Nucleotide-binding</keyword>
<gene>
    <name evidence="3" type="primary">tmcAL</name>
    <name evidence="4" type="ORF">SAMN05421781_0166</name>
</gene>
<evidence type="ECO:0000256" key="2">
    <source>
        <dbReference type="ARBA" id="ARBA00022694"/>
    </source>
</evidence>
<comment type="function">
    <text evidence="3">Catalyzes the formation of N(4)-acetylcytidine (ac(4)C) at the wobble position of elongator tRNA(Met), using acetate and ATP as substrates. First activates an acetate ion to form acetyladenylate (Ac-AMP) and then transfers the acetyl group to tRNA to form ac(4)C34.</text>
</comment>
<evidence type="ECO:0000313" key="5">
    <source>
        <dbReference type="Proteomes" id="UP000199488"/>
    </source>
</evidence>
<dbReference type="NCBIfam" id="NF010191">
    <property type="entry name" value="PRK13670.1"/>
    <property type="match status" value="1"/>
</dbReference>
<keyword evidence="3" id="KW-0694">RNA-binding</keyword>
<keyword evidence="3" id="KW-0820">tRNA-binding</keyword>
<keyword evidence="4" id="KW-0808">Transferase</keyword>
<dbReference type="Gene3D" id="3.40.50.620">
    <property type="entry name" value="HUPs"/>
    <property type="match status" value="1"/>
</dbReference>
<comment type="catalytic activity">
    <reaction evidence="3">
        <text>cytidine(34) in elongator tRNA(Met) + acetate + ATP = N(4)-acetylcytidine(34) in elongator tRNA(Met) + AMP + diphosphate</text>
        <dbReference type="Rhea" id="RHEA:58144"/>
        <dbReference type="Rhea" id="RHEA-COMP:10693"/>
        <dbReference type="Rhea" id="RHEA-COMP:10694"/>
        <dbReference type="ChEBI" id="CHEBI:30089"/>
        <dbReference type="ChEBI" id="CHEBI:30616"/>
        <dbReference type="ChEBI" id="CHEBI:33019"/>
        <dbReference type="ChEBI" id="CHEBI:74900"/>
        <dbReference type="ChEBI" id="CHEBI:82748"/>
        <dbReference type="ChEBI" id="CHEBI:456215"/>
    </reaction>
</comment>
<evidence type="ECO:0000256" key="3">
    <source>
        <dbReference type="HAMAP-Rule" id="MF_01539"/>
    </source>
</evidence>
<dbReference type="GO" id="GO:0005737">
    <property type="term" value="C:cytoplasm"/>
    <property type="evidence" value="ECO:0007669"/>
    <property type="project" value="UniProtKB-SubCell"/>
</dbReference>
<dbReference type="InterPro" id="IPR014729">
    <property type="entry name" value="Rossmann-like_a/b/a_fold"/>
</dbReference>
<protein>
    <recommendedName>
        <fullName evidence="3">tRNA(Met) cytidine acetate ligase</fullName>
        <ecNumber evidence="3">6.3.4.-</ecNumber>
    </recommendedName>
</protein>
<dbReference type="RefSeq" id="WP_091610190.1">
    <property type="nucleotide sequence ID" value="NZ_FNNC01000001.1"/>
</dbReference>
<comment type="similarity">
    <text evidence="3">Belongs to the TmcAL family.</text>
</comment>
<evidence type="ECO:0000313" key="4">
    <source>
        <dbReference type="EMBL" id="SDW02542.1"/>
    </source>
</evidence>
<comment type="subcellular location">
    <subcellularLocation>
        <location evidence="3">Cytoplasm</location>
    </subcellularLocation>
</comment>
<dbReference type="EC" id="6.3.4.-" evidence="3"/>
<keyword evidence="5" id="KW-1185">Reference proteome</keyword>
<keyword evidence="1 3" id="KW-0436">Ligase</keyword>
<sequence>MNVLGVVVEYNPFHNGHLYHLEQAVTQSKADVTVCIMSGPFLQRGEPALVPKRERAEMAISSGADLVIELPYMFACQHADIFAAGAVSICRELGVTDLNFGSEHGESASFRKLVDFLFTHRGHFDERVRFHIQGGCSYAKANELAYRDLETPDSLPDLSQPNNILGFHYTKAAAQAYPSLRIDTVKRKGASYHDITPQHSSIASATSLRQMLQRGEDISSFIPEASRHILAQLPRMRFWEDYFSILQAKVITASDTELASHYDMSEGLHNRMKRLMKEAAAFEQWLHLVKTKRYTLTRLQRNAVHILTGLTKDEASAASDGHNVDHIRVLGMNEQGRFYLNEAKKHISVPLYTKMSSKKTPQLAIGERADNAYALLLPPTERQKEWRKDYDLPPLLLF</sequence>
<dbReference type="GO" id="GO:0016740">
    <property type="term" value="F:transferase activity"/>
    <property type="evidence" value="ECO:0007669"/>
    <property type="project" value="UniProtKB-KW"/>
</dbReference>
<dbReference type="AlphaFoldDB" id="A0A1H2Q5T0"/>
<name>A0A1H2Q5T0_9BACI</name>
<dbReference type="Proteomes" id="UP000199488">
    <property type="component" value="Unassembled WGS sequence"/>
</dbReference>
<organism evidence="4 5">
    <name type="scientific">Marinococcus luteus</name>
    <dbReference type="NCBI Taxonomy" id="1122204"/>
    <lineage>
        <taxon>Bacteria</taxon>
        <taxon>Bacillati</taxon>
        <taxon>Bacillota</taxon>
        <taxon>Bacilli</taxon>
        <taxon>Bacillales</taxon>
        <taxon>Bacillaceae</taxon>
        <taxon>Marinococcus</taxon>
    </lineage>
</organism>
<dbReference type="EMBL" id="FNNC01000001">
    <property type="protein sequence ID" value="SDW02542.1"/>
    <property type="molecule type" value="Genomic_DNA"/>
</dbReference>
<feature type="binding site" evidence="3">
    <location>
        <position position="187"/>
    </location>
    <ligand>
        <name>ATP</name>
        <dbReference type="ChEBI" id="CHEBI:30616"/>
    </ligand>
</feature>
<dbReference type="PANTHER" id="PTHR37825">
    <property type="entry name" value="TRNA(MET) CYTIDINE ACETATE LIGASE"/>
    <property type="match status" value="1"/>
</dbReference>
<feature type="binding site" evidence="3">
    <location>
        <position position="101"/>
    </location>
    <ligand>
        <name>ATP</name>
        <dbReference type="ChEBI" id="CHEBI:30616"/>
    </ligand>
</feature>
<dbReference type="InterPro" id="IPR008513">
    <property type="entry name" value="tRNA(Met)_cyd_acetate_ligase"/>
</dbReference>
<dbReference type="SUPFAM" id="SSF52374">
    <property type="entry name" value="Nucleotidylyl transferase"/>
    <property type="match status" value="1"/>
</dbReference>
<accession>A0A1H2Q5T0</accession>
<dbReference type="GO" id="GO:0016879">
    <property type="term" value="F:ligase activity, forming carbon-nitrogen bonds"/>
    <property type="evidence" value="ECO:0007669"/>
    <property type="project" value="UniProtKB-UniRule"/>
</dbReference>
<evidence type="ECO:0000256" key="1">
    <source>
        <dbReference type="ARBA" id="ARBA00022598"/>
    </source>
</evidence>
<dbReference type="GO" id="GO:0006400">
    <property type="term" value="P:tRNA modification"/>
    <property type="evidence" value="ECO:0007669"/>
    <property type="project" value="UniProtKB-UniRule"/>
</dbReference>
<dbReference type="STRING" id="1122204.SAMN05421781_0166"/>